<dbReference type="EMBL" id="RBOW01000841">
    <property type="protein sequence ID" value="RMN21102.1"/>
    <property type="molecule type" value="Genomic_DNA"/>
</dbReference>
<comment type="caution">
    <text evidence="1">The sequence shown here is derived from an EMBL/GenBank/DDBJ whole genome shotgun (WGS) entry which is preliminary data.</text>
</comment>
<accession>A0A3M3KDB0</accession>
<sequence length="106" mass="11925">MMKLKWVICNCCQGNGKVENPAFSNGFTSSEWREMHEDEQASYMAGDYDVQCQNCSGLGRVQVPNVALMTFAEKRALVIELRDARDEARRGAELDAELAAERRFGC</sequence>
<dbReference type="Proteomes" id="UP000281372">
    <property type="component" value="Unassembled WGS sequence"/>
</dbReference>
<name>A0A3M3KDB0_PSECA</name>
<proteinExistence type="predicted"/>
<evidence type="ECO:0000313" key="2">
    <source>
        <dbReference type="Proteomes" id="UP000281372"/>
    </source>
</evidence>
<dbReference type="RefSeq" id="WP_122378049.1">
    <property type="nucleotide sequence ID" value="NZ_RBOW01000841.1"/>
</dbReference>
<reference evidence="1 2" key="1">
    <citation type="submission" date="2018-08" db="EMBL/GenBank/DDBJ databases">
        <title>Recombination of ecologically and evolutionarily significant loci maintains genetic cohesion in the Pseudomonas syringae species complex.</title>
        <authorList>
            <person name="Dillon M."/>
            <person name="Thakur S."/>
            <person name="Almeida R.N.D."/>
            <person name="Weir B.S."/>
            <person name="Guttman D.S."/>
        </authorList>
    </citation>
    <scope>NUCLEOTIDE SEQUENCE [LARGE SCALE GENOMIC DNA]</scope>
    <source>
        <strain evidence="1 2">ICMP 2821</strain>
    </source>
</reference>
<protein>
    <submittedName>
        <fullName evidence="1">Uncharacterized protein</fullName>
    </submittedName>
</protein>
<dbReference type="AlphaFoldDB" id="A0A3M3KDB0"/>
<evidence type="ECO:0000313" key="1">
    <source>
        <dbReference type="EMBL" id="RMN21102.1"/>
    </source>
</evidence>
<gene>
    <name evidence="1" type="ORF">ALQ64_02846</name>
</gene>
<organism evidence="1 2">
    <name type="scientific">Pseudomonas cannabina</name>
    <dbReference type="NCBI Taxonomy" id="86840"/>
    <lineage>
        <taxon>Bacteria</taxon>
        <taxon>Pseudomonadati</taxon>
        <taxon>Pseudomonadota</taxon>
        <taxon>Gammaproteobacteria</taxon>
        <taxon>Pseudomonadales</taxon>
        <taxon>Pseudomonadaceae</taxon>
        <taxon>Pseudomonas</taxon>
    </lineage>
</organism>